<feature type="domain" description="NAD(P)-binding" evidence="1">
    <location>
        <begin position="8"/>
        <end position="190"/>
    </location>
</feature>
<dbReference type="STRING" id="754477.Q7C_659"/>
<dbReference type="PANTHER" id="PTHR15020">
    <property type="entry name" value="FLAVIN REDUCTASE-RELATED"/>
    <property type="match status" value="1"/>
</dbReference>
<accession>I1YFY7</accession>
<dbReference type="InterPro" id="IPR016040">
    <property type="entry name" value="NAD(P)-bd_dom"/>
</dbReference>
<evidence type="ECO:0000313" key="3">
    <source>
        <dbReference type="Proteomes" id="UP000009145"/>
    </source>
</evidence>
<dbReference type="CDD" id="cd05243">
    <property type="entry name" value="SDR_a5"/>
    <property type="match status" value="1"/>
</dbReference>
<protein>
    <submittedName>
        <fullName evidence="2">Putative nucleoside-diphosphate sugar epimerase</fullName>
    </submittedName>
</protein>
<keyword evidence="3" id="KW-1185">Reference proteome</keyword>
<reference evidence="2 3" key="1">
    <citation type="journal article" date="2012" name="J. Bacteriol.">
        <title>Complete genome sequences of Methylophaga sp. strain JAM1 and Methylophaga sp. strain JAM7.</title>
        <authorList>
            <person name="Villeneuve C."/>
            <person name="Martineau C."/>
            <person name="Mauffrey F."/>
            <person name="Villemur R."/>
        </authorList>
    </citation>
    <scope>NUCLEOTIDE SEQUENCE [LARGE SCALE GENOMIC DNA]</scope>
    <source>
        <strain evidence="2 3">JAM7</strain>
    </source>
</reference>
<organism evidence="2 3">
    <name type="scientific">Methylophaga frappieri (strain ATCC BAA-2434 / DSM 25690 / JAM7)</name>
    <dbReference type="NCBI Taxonomy" id="754477"/>
    <lineage>
        <taxon>Bacteria</taxon>
        <taxon>Pseudomonadati</taxon>
        <taxon>Pseudomonadota</taxon>
        <taxon>Gammaproteobacteria</taxon>
        <taxon>Thiotrichales</taxon>
        <taxon>Piscirickettsiaceae</taxon>
        <taxon>Methylophaga</taxon>
    </lineage>
</organism>
<dbReference type="HOGENOM" id="CLU_025711_1_2_6"/>
<dbReference type="Pfam" id="PF13460">
    <property type="entry name" value="NAD_binding_10"/>
    <property type="match status" value="1"/>
</dbReference>
<evidence type="ECO:0000313" key="2">
    <source>
        <dbReference type="EMBL" id="AFJ01830.1"/>
    </source>
</evidence>
<evidence type="ECO:0000259" key="1">
    <source>
        <dbReference type="Pfam" id="PF13460"/>
    </source>
</evidence>
<dbReference type="eggNOG" id="COG0702">
    <property type="taxonomic scope" value="Bacteria"/>
</dbReference>
<dbReference type="AlphaFoldDB" id="I1YFY7"/>
<dbReference type="PATRIC" id="fig|754477.3.peg.651"/>
<dbReference type="OrthoDB" id="109735at2"/>
<dbReference type="EMBL" id="CP003380">
    <property type="protein sequence ID" value="AFJ01830.1"/>
    <property type="molecule type" value="Genomic_DNA"/>
</dbReference>
<dbReference type="KEGG" id="mec:Q7C_659"/>
<dbReference type="InterPro" id="IPR036291">
    <property type="entry name" value="NAD(P)-bd_dom_sf"/>
</dbReference>
<dbReference type="Proteomes" id="UP000009145">
    <property type="component" value="Chromosome"/>
</dbReference>
<name>I1YFY7_METFJ</name>
<gene>
    <name evidence="2" type="ordered locus">Q7C_659</name>
</gene>
<dbReference type="Gene3D" id="3.40.50.720">
    <property type="entry name" value="NAD(P)-binding Rossmann-like Domain"/>
    <property type="match status" value="1"/>
</dbReference>
<sequence length="212" mass="23475">MYKTLVVGANGQIGRLLVTQLLDQSRAVRVMVREASQADFFRHLGAEVVIADLEQPLPDKAFEQCNKVVFTAGSGGHTGAEKTILIDLWGACKVIDMAVKHHVAHFVMVSAQDAGDPDNGNPAIRHYNVCKHFADEYLMHSPLAYTILRPGRLTDEIASQRIQTYPPIESGQRMISRSDVANCIAYCLNSAQTKEKIFLLFHGNQTIRDALI</sequence>
<proteinExistence type="predicted"/>
<dbReference type="RefSeq" id="WP_014703251.1">
    <property type="nucleotide sequence ID" value="NC_017856.1"/>
</dbReference>
<dbReference type="SUPFAM" id="SSF51735">
    <property type="entry name" value="NAD(P)-binding Rossmann-fold domains"/>
    <property type="match status" value="1"/>
</dbReference>
<dbReference type="PANTHER" id="PTHR15020:SF50">
    <property type="entry name" value="UPF0659 PROTEIN YMR090W"/>
    <property type="match status" value="1"/>
</dbReference>